<dbReference type="PANTHER" id="PTHR43767">
    <property type="entry name" value="LONG-CHAIN-FATTY-ACID--COA LIGASE"/>
    <property type="match status" value="1"/>
</dbReference>
<dbReference type="Pfam" id="PF00501">
    <property type="entry name" value="AMP-binding"/>
    <property type="match status" value="1"/>
</dbReference>
<dbReference type="SUPFAM" id="SSF56801">
    <property type="entry name" value="Acetyl-CoA synthetase-like"/>
    <property type="match status" value="1"/>
</dbReference>
<evidence type="ECO:0000256" key="1">
    <source>
        <dbReference type="SAM" id="Phobius"/>
    </source>
</evidence>
<accession>A0A367FTD1</accession>
<feature type="transmembrane region" description="Helical" evidence="1">
    <location>
        <begin position="75"/>
        <end position="95"/>
    </location>
</feature>
<keyword evidence="1" id="KW-1133">Transmembrane helix</keyword>
<dbReference type="InterPro" id="IPR045851">
    <property type="entry name" value="AMP-bd_C_sf"/>
</dbReference>
<dbReference type="PROSITE" id="PS00455">
    <property type="entry name" value="AMP_BINDING"/>
    <property type="match status" value="1"/>
</dbReference>
<dbReference type="Gene3D" id="3.30.300.30">
    <property type="match status" value="1"/>
</dbReference>
<dbReference type="AlphaFoldDB" id="A0A367FTD1"/>
<feature type="domain" description="AMP-binding enzyme C-terminal" evidence="3">
    <location>
        <begin position="427"/>
        <end position="501"/>
    </location>
</feature>
<reference evidence="4 5" key="1">
    <citation type="submission" date="2018-02" db="EMBL/GenBank/DDBJ databases">
        <title>Complete genome sequencing of Faecalibacterium prausnitzii strains isolated from the human gut.</title>
        <authorList>
            <person name="Fitzgerald B.C."/>
            <person name="Shkoporov A.N."/>
            <person name="Ross P.R."/>
            <person name="Hill C."/>
        </authorList>
    </citation>
    <scope>NUCLEOTIDE SEQUENCE [LARGE SCALE GENOMIC DNA]</scope>
    <source>
        <strain evidence="4 5">APC942/31-1</strain>
    </source>
</reference>
<evidence type="ECO:0000259" key="3">
    <source>
        <dbReference type="Pfam" id="PF13193"/>
    </source>
</evidence>
<dbReference type="InterPro" id="IPR025110">
    <property type="entry name" value="AMP-bd_C"/>
</dbReference>
<dbReference type="InterPro" id="IPR000873">
    <property type="entry name" value="AMP-dep_synth/lig_dom"/>
</dbReference>
<dbReference type="EMBL" id="PSQG01000037">
    <property type="protein sequence ID" value="RCH41710.1"/>
    <property type="molecule type" value="Genomic_DNA"/>
</dbReference>
<sequence>MEKNRYGHILTENFQEAVGAWIKNYSNNIAIIEGERKITYRELGNLIIRCRKFFFEQGVKKGDNIAVHMGNHSEFIMVFLSLVTMGAVPILILSAQKKNEVRGIVRVATPKLYIYDAAVSVLGSLVAEGNKELKGIEKTIFTSMLESSEVEKTKEETYKEQIVPEDLALLLLSGGTTGIPKLIPRTHGDYLYNVKRITERLKLTQESVFLSVLPMAHNFALGNPGILGTLCSGGTVVICNDIAAMEIFSLIEETKVTFTAFVPSILKMCLEYRILDDGDDISSLQQVLVGGAMLPEETARQVDLVLGGKLIQVFGTAEGLICTNSMDDSYETRVSCQGQPISEYDEIKIIDNDGKEVAQGEIGELIVKGPYTIQEYYRLLDNDKYFNEEGFYLSGDKVRKLEDGNLKVVGRVKEQINRAGEKIMPSELEELIIKHPDIMDCAVIGIEDEMLGNKICVYAVARKNISLLDIRKHLEEAGIAMFKLPDVLRLVKRIPVTAMKKVDKEALRILEKEHYE</sequence>
<keyword evidence="1" id="KW-0472">Membrane</keyword>
<gene>
    <name evidence="4" type="ORF">C4886_16965</name>
</gene>
<keyword evidence="4" id="KW-0436">Ligase</keyword>
<dbReference type="InterPro" id="IPR020845">
    <property type="entry name" value="AMP-binding_CS"/>
</dbReference>
<evidence type="ECO:0000259" key="2">
    <source>
        <dbReference type="Pfam" id="PF00501"/>
    </source>
</evidence>
<name>A0A367FTD1_9FIRM</name>
<dbReference type="Gene3D" id="3.40.50.12780">
    <property type="entry name" value="N-terminal domain of ligase-like"/>
    <property type="match status" value="1"/>
</dbReference>
<comment type="caution">
    <text evidence="4">The sequence shown here is derived from an EMBL/GenBank/DDBJ whole genome shotgun (WGS) entry which is preliminary data.</text>
</comment>
<protein>
    <submittedName>
        <fullName evidence="4">2,3-dihydroxybenzoate-AMP ligase</fullName>
    </submittedName>
</protein>
<dbReference type="InterPro" id="IPR050237">
    <property type="entry name" value="ATP-dep_AMP-bd_enzyme"/>
</dbReference>
<organism evidence="4 5">
    <name type="scientific">Blautia obeum</name>
    <dbReference type="NCBI Taxonomy" id="40520"/>
    <lineage>
        <taxon>Bacteria</taxon>
        <taxon>Bacillati</taxon>
        <taxon>Bacillota</taxon>
        <taxon>Clostridia</taxon>
        <taxon>Lachnospirales</taxon>
        <taxon>Lachnospiraceae</taxon>
        <taxon>Blautia</taxon>
    </lineage>
</organism>
<dbReference type="Pfam" id="PF13193">
    <property type="entry name" value="AMP-binding_C"/>
    <property type="match status" value="1"/>
</dbReference>
<evidence type="ECO:0000313" key="4">
    <source>
        <dbReference type="EMBL" id="RCH41710.1"/>
    </source>
</evidence>
<dbReference type="GO" id="GO:0016877">
    <property type="term" value="F:ligase activity, forming carbon-sulfur bonds"/>
    <property type="evidence" value="ECO:0007669"/>
    <property type="project" value="UniProtKB-ARBA"/>
</dbReference>
<dbReference type="InterPro" id="IPR042099">
    <property type="entry name" value="ANL_N_sf"/>
</dbReference>
<proteinExistence type="predicted"/>
<dbReference type="PANTHER" id="PTHR43767:SF10">
    <property type="entry name" value="SURFACTIN SYNTHASE SUBUNIT 1"/>
    <property type="match status" value="1"/>
</dbReference>
<dbReference type="RefSeq" id="WP_114002841.1">
    <property type="nucleotide sequence ID" value="NZ_PSQG01000037.1"/>
</dbReference>
<dbReference type="Proteomes" id="UP000253208">
    <property type="component" value="Unassembled WGS sequence"/>
</dbReference>
<feature type="domain" description="AMP-dependent synthetase/ligase" evidence="2">
    <location>
        <begin position="21"/>
        <end position="377"/>
    </location>
</feature>
<evidence type="ECO:0000313" key="5">
    <source>
        <dbReference type="Proteomes" id="UP000253208"/>
    </source>
</evidence>
<keyword evidence="1" id="KW-0812">Transmembrane</keyword>